<dbReference type="SUPFAM" id="SSF53756">
    <property type="entry name" value="UDP-Glycosyltransferase/glycogen phosphorylase"/>
    <property type="match status" value="1"/>
</dbReference>
<organism evidence="2 3">
    <name type="scientific">Hibiscus sabdariffa</name>
    <name type="common">roselle</name>
    <dbReference type="NCBI Taxonomy" id="183260"/>
    <lineage>
        <taxon>Eukaryota</taxon>
        <taxon>Viridiplantae</taxon>
        <taxon>Streptophyta</taxon>
        <taxon>Embryophyta</taxon>
        <taxon>Tracheophyta</taxon>
        <taxon>Spermatophyta</taxon>
        <taxon>Magnoliopsida</taxon>
        <taxon>eudicotyledons</taxon>
        <taxon>Gunneridae</taxon>
        <taxon>Pentapetalae</taxon>
        <taxon>rosids</taxon>
        <taxon>malvids</taxon>
        <taxon>Malvales</taxon>
        <taxon>Malvaceae</taxon>
        <taxon>Malvoideae</taxon>
        <taxon>Hibiscus</taxon>
    </lineage>
</organism>
<dbReference type="InterPro" id="IPR050481">
    <property type="entry name" value="UDP-glycosyltransf_plant"/>
</dbReference>
<protein>
    <submittedName>
        <fullName evidence="2">Uncharacterized protein</fullName>
    </submittedName>
</protein>
<name>A0ABR2RK86_9ROSI</name>
<proteinExistence type="inferred from homology"/>
<comment type="caution">
    <text evidence="2">The sequence shown here is derived from an EMBL/GenBank/DDBJ whole genome shotgun (WGS) entry which is preliminary data.</text>
</comment>
<evidence type="ECO:0000256" key="1">
    <source>
        <dbReference type="ARBA" id="ARBA00009995"/>
    </source>
</evidence>
<comment type="similarity">
    <text evidence="1">Belongs to the UDP-glycosyltransferase family.</text>
</comment>
<dbReference type="PANTHER" id="PTHR48048:SF45">
    <property type="entry name" value="GLYCOSYLTRANSFERASE"/>
    <property type="match status" value="1"/>
</dbReference>
<sequence length="112" mass="12266">MTKKAELVFIPSPEMGHLVSIVQLAKLLLHLDSNLSISVLIMKPPYDSKITSYIDSLTSDTTSTTTSRLKFINLPQSFPGDIIKFMSTLVETQGPLVKEAVTNIVELSNSVS</sequence>
<dbReference type="Gene3D" id="3.40.50.2000">
    <property type="entry name" value="Glycogen Phosphorylase B"/>
    <property type="match status" value="1"/>
</dbReference>
<keyword evidence="3" id="KW-1185">Reference proteome</keyword>
<evidence type="ECO:0000313" key="3">
    <source>
        <dbReference type="Proteomes" id="UP001396334"/>
    </source>
</evidence>
<dbReference type="EMBL" id="JBBPBN010000022">
    <property type="protein sequence ID" value="KAK9013206.1"/>
    <property type="molecule type" value="Genomic_DNA"/>
</dbReference>
<dbReference type="PANTHER" id="PTHR48048">
    <property type="entry name" value="GLYCOSYLTRANSFERASE"/>
    <property type="match status" value="1"/>
</dbReference>
<reference evidence="2 3" key="1">
    <citation type="journal article" date="2024" name="G3 (Bethesda)">
        <title>Genome assembly of Hibiscus sabdariffa L. provides insights into metabolisms of medicinal natural products.</title>
        <authorList>
            <person name="Kim T."/>
        </authorList>
    </citation>
    <scope>NUCLEOTIDE SEQUENCE [LARGE SCALE GENOMIC DNA]</scope>
    <source>
        <strain evidence="2">TK-2024</strain>
        <tissue evidence="2">Old leaves</tissue>
    </source>
</reference>
<evidence type="ECO:0000313" key="2">
    <source>
        <dbReference type="EMBL" id="KAK9013206.1"/>
    </source>
</evidence>
<dbReference type="Proteomes" id="UP001396334">
    <property type="component" value="Unassembled WGS sequence"/>
</dbReference>
<accession>A0ABR2RK86</accession>
<gene>
    <name evidence="2" type="ORF">V6N11_041225</name>
</gene>